<keyword evidence="2" id="KW-1185">Reference proteome</keyword>
<protein>
    <submittedName>
        <fullName evidence="1">Protein ABHD18</fullName>
    </submittedName>
</protein>
<dbReference type="Proteomes" id="UP001623349">
    <property type="component" value="Unassembled WGS sequence"/>
</dbReference>
<dbReference type="PANTHER" id="PTHR13617:SF14">
    <property type="entry name" value="PROTEIN ABHD18"/>
    <property type="match status" value="1"/>
</dbReference>
<evidence type="ECO:0000313" key="1">
    <source>
        <dbReference type="EMBL" id="GAB1287495.1"/>
    </source>
</evidence>
<comment type="caution">
    <text evidence="1">The sequence shown here is derived from an EMBL/GenBank/DDBJ whole genome shotgun (WGS) entry which is preliminary data.</text>
</comment>
<dbReference type="InterPro" id="IPR019149">
    <property type="entry name" value="ABHD18"/>
</dbReference>
<name>A0ABQ0EKZ6_APOSI</name>
<gene>
    <name evidence="1" type="ORF">APTSU1_000272400</name>
</gene>
<organism evidence="1 2">
    <name type="scientific">Apodemus speciosus</name>
    <name type="common">Large Japanese field mouse</name>
    <dbReference type="NCBI Taxonomy" id="105296"/>
    <lineage>
        <taxon>Eukaryota</taxon>
        <taxon>Metazoa</taxon>
        <taxon>Chordata</taxon>
        <taxon>Craniata</taxon>
        <taxon>Vertebrata</taxon>
        <taxon>Euteleostomi</taxon>
        <taxon>Mammalia</taxon>
        <taxon>Eutheria</taxon>
        <taxon>Euarchontoglires</taxon>
        <taxon>Glires</taxon>
        <taxon>Rodentia</taxon>
        <taxon>Myomorpha</taxon>
        <taxon>Muroidea</taxon>
        <taxon>Muridae</taxon>
        <taxon>Murinae</taxon>
        <taxon>Apodemus</taxon>
    </lineage>
</organism>
<sequence length="370" mass="42227">MLFGTHGCKQVGYSIPETSPHKTFHQRMGKARGSQEKLFEFRKMIGNRERCQNLVSSDYPVHVDKVEEQSDCKILDGHFVSPMAHYVPGIMPIESVIARFQFIVPKEWNSRYRPVCIHLAGTGDHEAQGPSLSCTDEPVGVLSKSINWRELEKQYYTQTVYEEEIIHMLEYCGTDSFKMGPEFMKHFPSNTDKLTNLNLVSRTLNLDMTDQVVSPKHAECHNSGKASIGAASKGQLLQDSTKMECLNQTLPTNKSWFASYSPQSFHLLSREQRRSSRQKESLIFMKGVMDECTHVANFSVPVDPSLIIVVQAKEDAYIPRTGVRSLQEIWPGCEIRYLEGGHISAYLFKQGLFRQAIYDAFERFLHKYAN</sequence>
<dbReference type="Pfam" id="PF09752">
    <property type="entry name" value="ABHD18"/>
    <property type="match status" value="2"/>
</dbReference>
<dbReference type="PANTHER" id="PTHR13617">
    <property type="entry name" value="PROTEIN ABHD18"/>
    <property type="match status" value="1"/>
</dbReference>
<accession>A0ABQ0EKZ6</accession>
<dbReference type="EMBL" id="BAAFST010000003">
    <property type="protein sequence ID" value="GAB1287495.1"/>
    <property type="molecule type" value="Genomic_DNA"/>
</dbReference>
<proteinExistence type="predicted"/>
<evidence type="ECO:0000313" key="2">
    <source>
        <dbReference type="Proteomes" id="UP001623349"/>
    </source>
</evidence>
<reference evidence="1 2" key="1">
    <citation type="submission" date="2024-08" db="EMBL/GenBank/DDBJ databases">
        <title>The draft genome of Apodemus speciosus.</title>
        <authorList>
            <person name="Nabeshima K."/>
            <person name="Suzuki S."/>
            <person name="Onuma M."/>
        </authorList>
    </citation>
    <scope>NUCLEOTIDE SEQUENCE [LARGE SCALE GENOMIC DNA]</scope>
    <source>
        <strain evidence="1">IB14-021</strain>
    </source>
</reference>